<dbReference type="PANTHER" id="PTHR33154:SF33">
    <property type="entry name" value="TRANSCRIPTIONAL REPRESSOR SDPR"/>
    <property type="match status" value="1"/>
</dbReference>
<dbReference type="AlphaFoldDB" id="A0A1M6PX33"/>
<dbReference type="PANTHER" id="PTHR33154">
    <property type="entry name" value="TRANSCRIPTIONAL REGULATOR, ARSR FAMILY"/>
    <property type="match status" value="1"/>
</dbReference>
<name>A0A1M6PX33_9ACTN</name>
<dbReference type="PRINTS" id="PR00778">
    <property type="entry name" value="HTHARSR"/>
</dbReference>
<evidence type="ECO:0000313" key="6">
    <source>
        <dbReference type="Proteomes" id="UP000184452"/>
    </source>
</evidence>
<keyword evidence="2 5" id="KW-0238">DNA-binding</keyword>
<dbReference type="NCBIfam" id="NF033788">
    <property type="entry name" value="HTH_metalloreg"/>
    <property type="match status" value="1"/>
</dbReference>
<keyword evidence="6" id="KW-1185">Reference proteome</keyword>
<dbReference type="EMBL" id="FQZK01000014">
    <property type="protein sequence ID" value="SHK12490.1"/>
    <property type="molecule type" value="Genomic_DNA"/>
</dbReference>
<keyword evidence="3" id="KW-0804">Transcription</keyword>
<sequence>MTGVLEVVAEPHRRRILDLLLEGEKSAGEIVAALPLSQPGVSKHLKVLKDAGLVTVRQQARLRLYRLRPGPLREIDVWLAPFRDAWNERLDALESHLDTMEET</sequence>
<protein>
    <submittedName>
        <fullName evidence="5">DNA-binding transcriptional regulator, ArsR family</fullName>
    </submittedName>
</protein>
<dbReference type="PROSITE" id="PS50987">
    <property type="entry name" value="HTH_ARSR_2"/>
    <property type="match status" value="1"/>
</dbReference>
<evidence type="ECO:0000259" key="4">
    <source>
        <dbReference type="PROSITE" id="PS50987"/>
    </source>
</evidence>
<dbReference type="GO" id="GO:0003677">
    <property type="term" value="F:DNA binding"/>
    <property type="evidence" value="ECO:0007669"/>
    <property type="project" value="UniProtKB-KW"/>
</dbReference>
<dbReference type="InterPro" id="IPR036390">
    <property type="entry name" value="WH_DNA-bd_sf"/>
</dbReference>
<dbReference type="InterPro" id="IPR011991">
    <property type="entry name" value="ArsR-like_HTH"/>
</dbReference>
<accession>A0A1M6PX33</accession>
<dbReference type="Gene3D" id="1.10.10.10">
    <property type="entry name" value="Winged helix-like DNA-binding domain superfamily/Winged helix DNA-binding domain"/>
    <property type="match status" value="1"/>
</dbReference>
<keyword evidence="1" id="KW-0805">Transcription regulation</keyword>
<evidence type="ECO:0000256" key="1">
    <source>
        <dbReference type="ARBA" id="ARBA00023015"/>
    </source>
</evidence>
<dbReference type="CDD" id="cd00090">
    <property type="entry name" value="HTH_ARSR"/>
    <property type="match status" value="1"/>
</dbReference>
<dbReference type="SMART" id="SM00418">
    <property type="entry name" value="HTH_ARSR"/>
    <property type="match status" value="1"/>
</dbReference>
<evidence type="ECO:0000313" key="5">
    <source>
        <dbReference type="EMBL" id="SHK12490.1"/>
    </source>
</evidence>
<dbReference type="Proteomes" id="UP000184452">
    <property type="component" value="Unassembled WGS sequence"/>
</dbReference>
<organism evidence="5 6">
    <name type="scientific">Nocardiopsis flavescens</name>
    <dbReference type="NCBI Taxonomy" id="758803"/>
    <lineage>
        <taxon>Bacteria</taxon>
        <taxon>Bacillati</taxon>
        <taxon>Actinomycetota</taxon>
        <taxon>Actinomycetes</taxon>
        <taxon>Streptosporangiales</taxon>
        <taxon>Nocardiopsidaceae</taxon>
        <taxon>Nocardiopsis</taxon>
    </lineage>
</organism>
<evidence type="ECO:0000256" key="3">
    <source>
        <dbReference type="ARBA" id="ARBA00023163"/>
    </source>
</evidence>
<gene>
    <name evidence="5" type="ORF">SAMN05421803_1147</name>
</gene>
<evidence type="ECO:0000256" key="2">
    <source>
        <dbReference type="ARBA" id="ARBA00023125"/>
    </source>
</evidence>
<proteinExistence type="predicted"/>
<dbReference type="InterPro" id="IPR051081">
    <property type="entry name" value="HTH_MetalResp_TranReg"/>
</dbReference>
<dbReference type="Pfam" id="PF01022">
    <property type="entry name" value="HTH_5"/>
    <property type="match status" value="1"/>
</dbReference>
<dbReference type="GO" id="GO:0003700">
    <property type="term" value="F:DNA-binding transcription factor activity"/>
    <property type="evidence" value="ECO:0007669"/>
    <property type="project" value="InterPro"/>
</dbReference>
<dbReference type="InterPro" id="IPR001845">
    <property type="entry name" value="HTH_ArsR_DNA-bd_dom"/>
</dbReference>
<dbReference type="STRING" id="758803.SAMN05421803_1147"/>
<dbReference type="InterPro" id="IPR036388">
    <property type="entry name" value="WH-like_DNA-bd_sf"/>
</dbReference>
<dbReference type="SUPFAM" id="SSF46785">
    <property type="entry name" value="Winged helix' DNA-binding domain"/>
    <property type="match status" value="1"/>
</dbReference>
<reference evidence="5 6" key="1">
    <citation type="submission" date="2016-11" db="EMBL/GenBank/DDBJ databases">
        <authorList>
            <person name="Jaros S."/>
            <person name="Januszkiewicz K."/>
            <person name="Wedrychowicz H."/>
        </authorList>
    </citation>
    <scope>NUCLEOTIDE SEQUENCE [LARGE SCALE GENOMIC DNA]</scope>
    <source>
        <strain evidence="5 6">CGMCC 4.5723</strain>
    </source>
</reference>
<feature type="domain" description="HTH arsR-type" evidence="4">
    <location>
        <begin position="1"/>
        <end position="87"/>
    </location>
</feature>
<dbReference type="RefSeq" id="WP_073381100.1">
    <property type="nucleotide sequence ID" value="NZ_FQZK01000014.1"/>
</dbReference>
<dbReference type="OrthoDB" id="9806976at2"/>